<dbReference type="InterPro" id="IPR036872">
    <property type="entry name" value="CH_dom_sf"/>
</dbReference>
<dbReference type="PROSITE" id="PS50021">
    <property type="entry name" value="CH"/>
    <property type="match status" value="1"/>
</dbReference>
<dbReference type="Proteomes" id="UP000438429">
    <property type="component" value="Unassembled WGS sequence"/>
</dbReference>
<dbReference type="SMART" id="SM00407">
    <property type="entry name" value="IGc1"/>
    <property type="match status" value="1"/>
</dbReference>
<comment type="caution">
    <text evidence="10">The sequence shown here is derived from an EMBL/GenBank/DDBJ whole genome shotgun (WGS) entry which is preliminary data.</text>
</comment>
<feature type="compositionally biased region" description="Basic and acidic residues" evidence="7">
    <location>
        <begin position="828"/>
        <end position="837"/>
    </location>
</feature>
<feature type="region of interest" description="Disordered" evidence="7">
    <location>
        <begin position="870"/>
        <end position="893"/>
    </location>
</feature>
<dbReference type="InterPro" id="IPR036179">
    <property type="entry name" value="Ig-like_dom_sf"/>
</dbReference>
<evidence type="ECO:0000313" key="11">
    <source>
        <dbReference type="Proteomes" id="UP000438429"/>
    </source>
</evidence>
<dbReference type="Pfam" id="PF00307">
    <property type="entry name" value="CH"/>
    <property type="match status" value="1"/>
</dbReference>
<keyword evidence="1" id="KW-0597">Phosphoprotein</keyword>
<feature type="compositionally biased region" description="Polar residues" evidence="7">
    <location>
        <begin position="612"/>
        <end position="621"/>
    </location>
</feature>
<evidence type="ECO:0000256" key="3">
    <source>
        <dbReference type="ARBA" id="ARBA00023157"/>
    </source>
</evidence>
<dbReference type="PANTHER" id="PTHR23167">
    <property type="entry name" value="CALPONIN HOMOLOGY DOMAIN-CONTAINING PROTEIN DDB_G0272472-RELATED"/>
    <property type="match status" value="1"/>
</dbReference>
<name>A0A6A4SGG8_SCOMX</name>
<keyword evidence="3" id="KW-1015">Disulfide bond</keyword>
<dbReference type="AlphaFoldDB" id="A0A6A4SGG8"/>
<evidence type="ECO:0000256" key="5">
    <source>
        <dbReference type="ARBA" id="ARBA00061655"/>
    </source>
</evidence>
<dbReference type="FunFam" id="1.10.418.10:FF:000009">
    <property type="entry name" value="smoothelin isoform X2"/>
    <property type="match status" value="1"/>
</dbReference>
<feature type="domain" description="Ig-like" evidence="9">
    <location>
        <begin position="257"/>
        <end position="366"/>
    </location>
</feature>
<dbReference type="SUPFAM" id="SSF47576">
    <property type="entry name" value="Calponin-homology domain, CH-domain"/>
    <property type="match status" value="1"/>
</dbReference>
<dbReference type="InterPro" id="IPR013162">
    <property type="entry name" value="CD80_C2-set"/>
</dbReference>
<dbReference type="PROSITE" id="PS50835">
    <property type="entry name" value="IG_LIKE"/>
    <property type="match status" value="2"/>
</dbReference>
<keyword evidence="2 6" id="KW-0175">Coiled coil</keyword>
<evidence type="ECO:0000256" key="6">
    <source>
        <dbReference type="SAM" id="Coils"/>
    </source>
</evidence>
<dbReference type="Gene3D" id="1.10.418.10">
    <property type="entry name" value="Calponin-like domain"/>
    <property type="match status" value="1"/>
</dbReference>
<keyword evidence="4" id="KW-0393">Immunoglobulin domain</keyword>
<feature type="domain" description="Calponin-homology (CH)" evidence="8">
    <location>
        <begin position="903"/>
        <end position="1010"/>
    </location>
</feature>
<feature type="domain" description="Ig-like" evidence="9">
    <location>
        <begin position="133"/>
        <end position="246"/>
    </location>
</feature>
<dbReference type="InterPro" id="IPR001715">
    <property type="entry name" value="CH_dom"/>
</dbReference>
<accession>A0A6A4SGG8</accession>
<organism evidence="10 11">
    <name type="scientific">Scophthalmus maximus</name>
    <name type="common">Turbot</name>
    <name type="synonym">Psetta maxima</name>
    <dbReference type="NCBI Taxonomy" id="52904"/>
    <lineage>
        <taxon>Eukaryota</taxon>
        <taxon>Metazoa</taxon>
        <taxon>Chordata</taxon>
        <taxon>Craniata</taxon>
        <taxon>Vertebrata</taxon>
        <taxon>Euteleostomi</taxon>
        <taxon>Actinopterygii</taxon>
        <taxon>Neopterygii</taxon>
        <taxon>Teleostei</taxon>
        <taxon>Neoteleostei</taxon>
        <taxon>Acanthomorphata</taxon>
        <taxon>Carangaria</taxon>
        <taxon>Pleuronectiformes</taxon>
        <taxon>Pleuronectoidei</taxon>
        <taxon>Scophthalmidae</taxon>
        <taxon>Scophthalmus</taxon>
    </lineage>
</organism>
<dbReference type="Pfam" id="PF08205">
    <property type="entry name" value="C2-set_2"/>
    <property type="match status" value="1"/>
</dbReference>
<gene>
    <name evidence="10" type="ORF">F2P81_017002</name>
</gene>
<feature type="region of interest" description="Disordered" evidence="7">
    <location>
        <begin position="742"/>
        <end position="858"/>
    </location>
</feature>
<evidence type="ECO:0000256" key="4">
    <source>
        <dbReference type="ARBA" id="ARBA00023319"/>
    </source>
</evidence>
<dbReference type="InterPro" id="IPR007110">
    <property type="entry name" value="Ig-like_dom"/>
</dbReference>
<feature type="compositionally biased region" description="Low complexity" evidence="7">
    <location>
        <begin position="747"/>
        <end position="772"/>
    </location>
</feature>
<protein>
    <recommendedName>
        <fullName evidence="12">Calponin-homology (CH) domain-containing protein</fullName>
    </recommendedName>
</protein>
<dbReference type="InterPro" id="IPR003597">
    <property type="entry name" value="Ig_C1-set"/>
</dbReference>
<dbReference type="EMBL" id="VEVO01000015">
    <property type="protein sequence ID" value="KAF0030271.1"/>
    <property type="molecule type" value="Genomic_DNA"/>
</dbReference>
<dbReference type="SMART" id="SM00033">
    <property type="entry name" value="CH"/>
    <property type="match status" value="1"/>
</dbReference>
<feature type="region of interest" description="Disordered" evidence="7">
    <location>
        <begin position="612"/>
        <end position="696"/>
    </location>
</feature>
<feature type="coiled-coil region" evidence="6">
    <location>
        <begin position="524"/>
        <end position="551"/>
    </location>
</feature>
<dbReference type="SUPFAM" id="SSF48726">
    <property type="entry name" value="Immunoglobulin"/>
    <property type="match status" value="2"/>
</dbReference>
<evidence type="ECO:0008006" key="12">
    <source>
        <dbReference type="Google" id="ProtNLM"/>
    </source>
</evidence>
<sequence length="1013" mass="113107">MQWLPCQFIDEKVFINNEGHTETQLIHREALLQFGQKEDPPVQPHAITFLVTGSKLDLRRYLEEVEAEQLECELRRYSTEGIHVRWPVQGALDYNRWFSCTLKHSRGLFTVTGFLRHPSDQPSPGQQDYRIWPAVGDRDILTTTVAMVIKTQSPSVKAGLSSQQKLHCQFALDHRGPKVIVEWHFQHRGERTILFSHVSHTGQTQETGVDLKSLAGGDASFTLPFAKMSSEGRYICSVSVNPLFVSLDINLQIEEPPRVSVNVGPRLHLQEGAEQKVVCDAESYYPLDVEIVWHQQDPRAAGKRVGAPLPKVLQNVLLSSHKRNLDKTYTVSAFFYLRASQEDSGTQFTCIVSHQSLRVPIKKNFTLLVEEPSSWFSSLMVGVIVVMLLVILYLKRDYLCSVTRKYVQLWFRLTALIRVPEKFCFNPQRVTVPTRFADLNLVNISIKEERKKCFHKNMKRLHGAISSYMNQTEGETVCAALARYEHTLRDAIREIHLDVSAFKLGMERRLEETANLSGPLGRVVAQLQQENRQLRSQLEALTQQVELLSAMSCDRSPLMNNNHNHSLNHKNHLNDIQENHHEIKEVVYGKGEAHTQSQAHLHIQPCTLGSQAQTYSGLSGQSSPASPPATFSSSPSSSSPPAGSRVSSMVTGPVSSSPSAARFSSRATFAVSSKTNSIEREEPIEVDPAPTHAGLENGHAAASEHSMLVQGEIAPPSDFPHEHTAPVAMRMPHLPITATTKTAELKGSPNSPSSPVGSRSSPVSEASSPGPSITSINQPQTIEESPIQSVSSVKTWTPTPIRALGSPRLQEKVNSAPAKSVTYSGLQQHDRDGDTNSDRSFGQIGERRRELVRSQTLPRNIGAQARRSIFERLDTDSSNSRPKPVESKPKLKRSQSFGVSSASSIKQILLEWCRSKTIGYQNIDIQNFSSSWSDGMAFCALVHSFFPIEFDYTSLSPVNRKHNFELAFGTAEVKAGCDRLIEVDDMMIMGRKPDPMCVFTYVQSLYNHLRKFE</sequence>
<dbReference type="InterPro" id="IPR013783">
    <property type="entry name" value="Ig-like_fold"/>
</dbReference>
<proteinExistence type="inferred from homology"/>
<feature type="compositionally biased region" description="Polar residues" evidence="7">
    <location>
        <begin position="773"/>
        <end position="798"/>
    </location>
</feature>
<evidence type="ECO:0000256" key="7">
    <source>
        <dbReference type="SAM" id="MobiDB-lite"/>
    </source>
</evidence>
<dbReference type="InterPro" id="IPR003006">
    <property type="entry name" value="Ig/MHC_CS"/>
</dbReference>
<evidence type="ECO:0000313" key="10">
    <source>
        <dbReference type="EMBL" id="KAF0030271.1"/>
    </source>
</evidence>
<evidence type="ECO:0000256" key="2">
    <source>
        <dbReference type="ARBA" id="ARBA00023054"/>
    </source>
</evidence>
<evidence type="ECO:0000259" key="8">
    <source>
        <dbReference type="PROSITE" id="PS50021"/>
    </source>
</evidence>
<dbReference type="InterPro" id="IPR050540">
    <property type="entry name" value="F-actin_Monoox_Mical"/>
</dbReference>
<evidence type="ECO:0000259" key="9">
    <source>
        <dbReference type="PROSITE" id="PS50835"/>
    </source>
</evidence>
<feature type="compositionally biased region" description="Low complexity" evidence="7">
    <location>
        <begin position="622"/>
        <end position="673"/>
    </location>
</feature>
<comment type="similarity">
    <text evidence="5">Belongs to the smoothelin family.</text>
</comment>
<evidence type="ECO:0000256" key="1">
    <source>
        <dbReference type="ARBA" id="ARBA00022553"/>
    </source>
</evidence>
<dbReference type="PANTHER" id="PTHR23167:SF37">
    <property type="entry name" value="SMOOTHELIN-LIKE PROTEIN 2"/>
    <property type="match status" value="1"/>
</dbReference>
<dbReference type="Gene3D" id="2.60.40.10">
    <property type="entry name" value="Immunoglobulins"/>
    <property type="match status" value="3"/>
</dbReference>
<reference evidence="10 11" key="1">
    <citation type="submission" date="2019-06" db="EMBL/GenBank/DDBJ databases">
        <title>Draft genomes of female and male turbot (Scophthalmus maximus).</title>
        <authorList>
            <person name="Xu H."/>
            <person name="Xu X.-W."/>
            <person name="Shao C."/>
            <person name="Chen S."/>
        </authorList>
    </citation>
    <scope>NUCLEOTIDE SEQUENCE [LARGE SCALE GENOMIC DNA]</scope>
    <source>
        <strain evidence="10">Ysfricsl-2016a</strain>
        <tissue evidence="10">Blood</tissue>
    </source>
</reference>
<dbReference type="PROSITE" id="PS00290">
    <property type="entry name" value="IG_MHC"/>
    <property type="match status" value="1"/>
</dbReference>